<protein>
    <submittedName>
        <fullName evidence="2">Uncharacterized protein</fullName>
    </submittedName>
</protein>
<feature type="non-terminal residue" evidence="2">
    <location>
        <position position="86"/>
    </location>
</feature>
<comment type="caution">
    <text evidence="2">The sequence shown here is derived from an EMBL/GenBank/DDBJ whole genome shotgun (WGS) entry which is preliminary data.</text>
</comment>
<evidence type="ECO:0000256" key="1">
    <source>
        <dbReference type="SAM" id="MobiDB-lite"/>
    </source>
</evidence>
<dbReference type="AlphaFoldDB" id="A0A699TSK5"/>
<proteinExistence type="predicted"/>
<name>A0A699TSK5_TANCI</name>
<organism evidence="2">
    <name type="scientific">Tanacetum cinerariifolium</name>
    <name type="common">Dalmatian daisy</name>
    <name type="synonym">Chrysanthemum cinerariifolium</name>
    <dbReference type="NCBI Taxonomy" id="118510"/>
    <lineage>
        <taxon>Eukaryota</taxon>
        <taxon>Viridiplantae</taxon>
        <taxon>Streptophyta</taxon>
        <taxon>Embryophyta</taxon>
        <taxon>Tracheophyta</taxon>
        <taxon>Spermatophyta</taxon>
        <taxon>Magnoliopsida</taxon>
        <taxon>eudicotyledons</taxon>
        <taxon>Gunneridae</taxon>
        <taxon>Pentapetalae</taxon>
        <taxon>asterids</taxon>
        <taxon>campanulids</taxon>
        <taxon>Asterales</taxon>
        <taxon>Asteraceae</taxon>
        <taxon>Asteroideae</taxon>
        <taxon>Anthemideae</taxon>
        <taxon>Anthemidinae</taxon>
        <taxon>Tanacetum</taxon>
    </lineage>
</organism>
<gene>
    <name evidence="2" type="ORF">Tci_884510</name>
</gene>
<feature type="region of interest" description="Disordered" evidence="1">
    <location>
        <begin position="45"/>
        <end position="86"/>
    </location>
</feature>
<reference evidence="2" key="1">
    <citation type="journal article" date="2019" name="Sci. Rep.">
        <title>Draft genome of Tanacetum cinerariifolium, the natural source of mosquito coil.</title>
        <authorList>
            <person name="Yamashiro T."/>
            <person name="Shiraishi A."/>
            <person name="Satake H."/>
            <person name="Nakayama K."/>
        </authorList>
    </citation>
    <scope>NUCLEOTIDE SEQUENCE</scope>
</reference>
<dbReference type="EMBL" id="BKCJ011266378">
    <property type="protein sequence ID" value="GFD12541.1"/>
    <property type="molecule type" value="Genomic_DNA"/>
</dbReference>
<accession>A0A699TSK5</accession>
<evidence type="ECO:0000313" key="2">
    <source>
        <dbReference type="EMBL" id="GFD12541.1"/>
    </source>
</evidence>
<sequence length="86" mass="9385">MNSGAEAVETALKLARKLPGGALRRPSGPSRGLARPARMRLLSRAHSGRGGCGSAARWLPERSRRAVQGTQRATHHRRDSDWPRAH</sequence>